<evidence type="ECO:0000256" key="1">
    <source>
        <dbReference type="SAM" id="Phobius"/>
    </source>
</evidence>
<protein>
    <submittedName>
        <fullName evidence="3">Uncharacterized protein</fullName>
    </submittedName>
</protein>
<feature type="transmembrane region" description="Helical" evidence="1">
    <location>
        <begin position="105"/>
        <end position="123"/>
    </location>
</feature>
<organism evidence="2 3">
    <name type="scientific">Drosophila pseudoobscura pseudoobscura</name>
    <name type="common">Fruit fly</name>
    <dbReference type="NCBI Taxonomy" id="46245"/>
    <lineage>
        <taxon>Eukaryota</taxon>
        <taxon>Metazoa</taxon>
        <taxon>Ecdysozoa</taxon>
        <taxon>Arthropoda</taxon>
        <taxon>Hexapoda</taxon>
        <taxon>Insecta</taxon>
        <taxon>Pterygota</taxon>
        <taxon>Neoptera</taxon>
        <taxon>Endopterygota</taxon>
        <taxon>Diptera</taxon>
        <taxon>Brachycera</taxon>
        <taxon>Muscomorpha</taxon>
        <taxon>Ephydroidea</taxon>
        <taxon>Drosophilidae</taxon>
        <taxon>Drosophila</taxon>
        <taxon>Sophophora</taxon>
    </lineage>
</organism>
<gene>
    <name evidence="3" type="primary">LOC26533304</name>
</gene>
<dbReference type="InParanoid" id="A0A6I8VNH3"/>
<reference evidence="2" key="1">
    <citation type="submission" date="2024-06" db="UniProtKB">
        <authorList>
            <consortium name="RefSeq"/>
        </authorList>
    </citation>
    <scope>NUCLEOTIDE SEQUENCE [LARGE SCALE GENOMIC DNA]</scope>
    <source>
        <strain evidence="2">MV2-25</strain>
    </source>
</reference>
<dbReference type="RefSeq" id="XP_033232606.1">
    <property type="nucleotide sequence ID" value="XM_033376715.1"/>
</dbReference>
<evidence type="ECO:0000313" key="3">
    <source>
        <dbReference type="RefSeq" id="XP_033232606.1"/>
    </source>
</evidence>
<feature type="transmembrane region" description="Helical" evidence="1">
    <location>
        <begin position="36"/>
        <end position="58"/>
    </location>
</feature>
<evidence type="ECO:0000313" key="2">
    <source>
        <dbReference type="Proteomes" id="UP000001819"/>
    </source>
</evidence>
<keyword evidence="1" id="KW-1133">Transmembrane helix</keyword>
<feature type="transmembrane region" description="Helical" evidence="1">
    <location>
        <begin position="65"/>
        <end position="90"/>
    </location>
</feature>
<feature type="transmembrane region" description="Helical" evidence="1">
    <location>
        <begin position="12"/>
        <end position="30"/>
    </location>
</feature>
<proteinExistence type="predicted"/>
<keyword evidence="2" id="KW-1185">Reference proteome</keyword>
<keyword evidence="1" id="KW-0812">Transmembrane</keyword>
<dbReference type="KEGG" id="dpo:26533304"/>
<dbReference type="AlphaFoldDB" id="A0A6I8VNH3"/>
<accession>A0A6I8VNH3</accession>
<reference evidence="3" key="2">
    <citation type="submission" date="2025-08" db="UniProtKB">
        <authorList>
            <consortium name="RefSeq"/>
        </authorList>
    </citation>
    <scope>IDENTIFICATION</scope>
    <source>
        <strain evidence="3">MV-25-SWS-2005</strain>
        <tissue evidence="3">Whole body</tissue>
    </source>
</reference>
<sequence>MCYESKEKNAYFVAYFALTYSFVDMIFQFIKQSEQWFLVIYIVTSCVVILAAIVLIVGIHYEKKFLVMVWIVVAIVCGVIFIAAYIILLTKLSETADIVKTSVQISFRLVLFSLWLWISIVYYRTL</sequence>
<dbReference type="Proteomes" id="UP000001819">
    <property type="component" value="Chromosome 2"/>
</dbReference>
<name>A0A6I8VNH3_DROPS</name>
<keyword evidence="1" id="KW-0472">Membrane</keyword>